<dbReference type="InterPro" id="IPR040907">
    <property type="entry name" value="IL3Ra_N"/>
</dbReference>
<dbReference type="InParanoid" id="G5AMP0"/>
<keyword evidence="7" id="KW-0325">Glycoprotein</keyword>
<keyword evidence="2" id="KW-0812">Transmembrane</keyword>
<organism evidence="10 11">
    <name type="scientific">Heterocephalus glaber</name>
    <name type="common">Naked mole rat</name>
    <dbReference type="NCBI Taxonomy" id="10181"/>
    <lineage>
        <taxon>Eukaryota</taxon>
        <taxon>Metazoa</taxon>
        <taxon>Chordata</taxon>
        <taxon>Craniata</taxon>
        <taxon>Vertebrata</taxon>
        <taxon>Euteleostomi</taxon>
        <taxon>Mammalia</taxon>
        <taxon>Eutheria</taxon>
        <taxon>Euarchontoglires</taxon>
        <taxon>Glires</taxon>
        <taxon>Rodentia</taxon>
        <taxon>Hystricomorpha</taxon>
        <taxon>Bathyergidae</taxon>
        <taxon>Heterocephalus</taxon>
    </lineage>
</organism>
<feature type="non-terminal residue" evidence="10">
    <location>
        <position position="281"/>
    </location>
</feature>
<dbReference type="SUPFAM" id="SSF49265">
    <property type="entry name" value="Fibronectin type III"/>
    <property type="match status" value="2"/>
</dbReference>
<dbReference type="EMBL" id="JH166018">
    <property type="protein sequence ID" value="EHA98300.1"/>
    <property type="molecule type" value="Genomic_DNA"/>
</dbReference>
<dbReference type="Gene3D" id="2.60.40.3850">
    <property type="match status" value="1"/>
</dbReference>
<protein>
    <submittedName>
        <fullName evidence="10">Interleukin-3 receptor subunit alpha</fullName>
    </submittedName>
</protein>
<dbReference type="InterPro" id="IPR003961">
    <property type="entry name" value="FN3_dom"/>
</dbReference>
<evidence type="ECO:0000256" key="3">
    <source>
        <dbReference type="ARBA" id="ARBA00022729"/>
    </source>
</evidence>
<dbReference type="InterPro" id="IPR003532">
    <property type="entry name" value="Short_hematopoietin_rcpt_2_CS"/>
</dbReference>
<keyword evidence="3" id="KW-0732">Signal</keyword>
<keyword evidence="4" id="KW-1133">Transmembrane helix</keyword>
<name>G5AMP0_HETGA</name>
<reference evidence="10 11" key="1">
    <citation type="journal article" date="2011" name="Nature">
        <title>Genome sequencing reveals insights into physiology and longevity of the naked mole rat.</title>
        <authorList>
            <person name="Kim E.B."/>
            <person name="Fang X."/>
            <person name="Fushan A.A."/>
            <person name="Huang Z."/>
            <person name="Lobanov A.V."/>
            <person name="Han L."/>
            <person name="Marino S.M."/>
            <person name="Sun X."/>
            <person name="Turanov A.A."/>
            <person name="Yang P."/>
            <person name="Yim S.H."/>
            <person name="Zhao X."/>
            <person name="Kasaikina M.V."/>
            <person name="Stoletzki N."/>
            <person name="Peng C."/>
            <person name="Polak P."/>
            <person name="Xiong Z."/>
            <person name="Kiezun A."/>
            <person name="Zhu Y."/>
            <person name="Chen Y."/>
            <person name="Kryukov G.V."/>
            <person name="Zhang Q."/>
            <person name="Peshkin L."/>
            <person name="Yang L."/>
            <person name="Bronson R.T."/>
            <person name="Buffenstein R."/>
            <person name="Wang B."/>
            <person name="Han C."/>
            <person name="Li Q."/>
            <person name="Chen L."/>
            <person name="Zhao W."/>
            <person name="Sunyaev S.R."/>
            <person name="Park T.J."/>
            <person name="Zhang G."/>
            <person name="Wang J."/>
            <person name="Gladyshev V.N."/>
        </authorList>
    </citation>
    <scope>NUCLEOTIDE SEQUENCE [LARGE SCALE GENOMIC DNA]</scope>
</reference>
<evidence type="ECO:0000256" key="6">
    <source>
        <dbReference type="ARBA" id="ARBA00023170"/>
    </source>
</evidence>
<dbReference type="Proteomes" id="UP000006813">
    <property type="component" value="Unassembled WGS sequence"/>
</dbReference>
<feature type="domain" description="Type I cytokine receptor cytokine-binding" evidence="8">
    <location>
        <begin position="83"/>
        <end position="175"/>
    </location>
</feature>
<evidence type="ECO:0000259" key="8">
    <source>
        <dbReference type="Pfam" id="PF09240"/>
    </source>
</evidence>
<dbReference type="GO" id="GO:0009897">
    <property type="term" value="C:external side of plasma membrane"/>
    <property type="evidence" value="ECO:0007669"/>
    <property type="project" value="TreeGrafter"/>
</dbReference>
<dbReference type="AlphaFoldDB" id="G5AMP0"/>
<dbReference type="PANTHER" id="PTHR23037:SF46">
    <property type="entry name" value="INTERLEUKIN 5 RECEPTOR SUBUNIT ALPHA"/>
    <property type="match status" value="1"/>
</dbReference>
<evidence type="ECO:0000313" key="10">
    <source>
        <dbReference type="EMBL" id="EHA98300.1"/>
    </source>
</evidence>
<comment type="subcellular location">
    <subcellularLocation>
        <location evidence="1">Membrane</location>
        <topology evidence="1">Single-pass type I membrane protein</topology>
    </subcellularLocation>
</comment>
<dbReference type="PANTHER" id="PTHR23037">
    <property type="entry name" value="CYTOKINE RECEPTOR"/>
    <property type="match status" value="1"/>
</dbReference>
<feature type="domain" description="IL-3 receptor alpha chain N-terminal" evidence="9">
    <location>
        <begin position="2"/>
        <end position="71"/>
    </location>
</feature>
<dbReference type="STRING" id="10181.G5AMP0"/>
<dbReference type="Pfam" id="PF09240">
    <property type="entry name" value="IL6Ra-bind"/>
    <property type="match status" value="1"/>
</dbReference>
<gene>
    <name evidence="10" type="ORF">GW7_12494</name>
</gene>
<dbReference type="FunCoup" id="G5AMP0">
    <property type="interactions" value="540"/>
</dbReference>
<evidence type="ECO:0000256" key="5">
    <source>
        <dbReference type="ARBA" id="ARBA00023136"/>
    </source>
</evidence>
<dbReference type="InterPro" id="IPR013783">
    <property type="entry name" value="Ig-like_fold"/>
</dbReference>
<feature type="non-terminal residue" evidence="10">
    <location>
        <position position="1"/>
    </location>
</feature>
<dbReference type="CDD" id="cd00063">
    <property type="entry name" value="FN3"/>
    <property type="match status" value="1"/>
</dbReference>
<accession>G5AMP0</accession>
<keyword evidence="6 10" id="KW-0675">Receptor</keyword>
<evidence type="ECO:0000256" key="4">
    <source>
        <dbReference type="ARBA" id="ARBA00022989"/>
    </source>
</evidence>
<sequence length="281" mass="31606">PIGNLRVEPGSRRLTWDLLGNASGIECFKDGSTCLMAYDKYCHYSTMSLCTVTNYTVKVTQPAFSAWILFPESGSNAEAAARDLKCKIFDGGPMVCSWAVGTGALGDVQYQLSWRNLESEEEGVCLRYNTDAQGRNIRCQFDQVRALPEFMMITVNGRSNGFRVPCTDLSIELAAIETLLPPNISTECNRTHVHLSWLPPRSHFRNNLKYELQTEQVRGPDTNEFLLPNPGRCTVRIRARYRSNRWTAWSPPQAFGCDREESSQQQRLWPASVLAALGTLL</sequence>
<dbReference type="Pfam" id="PF18611">
    <property type="entry name" value="IL3Ra_N"/>
    <property type="match status" value="1"/>
</dbReference>
<keyword evidence="5" id="KW-0472">Membrane</keyword>
<dbReference type="InterPro" id="IPR036116">
    <property type="entry name" value="FN3_sf"/>
</dbReference>
<evidence type="ECO:0000259" key="9">
    <source>
        <dbReference type="Pfam" id="PF18611"/>
    </source>
</evidence>
<dbReference type="PROSITE" id="PS01356">
    <property type="entry name" value="HEMATOPO_REC_S_F2"/>
    <property type="match status" value="1"/>
</dbReference>
<dbReference type="GO" id="GO:0004896">
    <property type="term" value="F:cytokine receptor activity"/>
    <property type="evidence" value="ECO:0007669"/>
    <property type="project" value="InterPro"/>
</dbReference>
<dbReference type="Gene3D" id="2.60.40.10">
    <property type="entry name" value="Immunoglobulins"/>
    <property type="match status" value="2"/>
</dbReference>
<evidence type="ECO:0000313" key="11">
    <source>
        <dbReference type="Proteomes" id="UP000006813"/>
    </source>
</evidence>
<evidence type="ECO:0000256" key="1">
    <source>
        <dbReference type="ARBA" id="ARBA00004479"/>
    </source>
</evidence>
<evidence type="ECO:0000256" key="2">
    <source>
        <dbReference type="ARBA" id="ARBA00022692"/>
    </source>
</evidence>
<evidence type="ECO:0000256" key="7">
    <source>
        <dbReference type="ARBA" id="ARBA00023180"/>
    </source>
</evidence>
<proteinExistence type="predicted"/>
<dbReference type="InterPro" id="IPR015321">
    <property type="entry name" value="TypeI_recpt_CBD"/>
</dbReference>